<dbReference type="Pfam" id="PF01042">
    <property type="entry name" value="Ribonuc_L-PSP"/>
    <property type="match status" value="1"/>
</dbReference>
<evidence type="ECO:0000313" key="3">
    <source>
        <dbReference type="EMBL" id="PSJ36721.1"/>
    </source>
</evidence>
<keyword evidence="4" id="KW-1185">Reference proteome</keyword>
<dbReference type="GO" id="GO:0005829">
    <property type="term" value="C:cytosol"/>
    <property type="evidence" value="ECO:0007669"/>
    <property type="project" value="TreeGrafter"/>
</dbReference>
<dbReference type="EMBL" id="PXYI01000012">
    <property type="protein sequence ID" value="PSJ36721.1"/>
    <property type="molecule type" value="Genomic_DNA"/>
</dbReference>
<evidence type="ECO:0000256" key="1">
    <source>
        <dbReference type="ARBA" id="ARBA00010552"/>
    </source>
</evidence>
<proteinExistence type="inferred from homology"/>
<gene>
    <name evidence="3" type="ORF">C7I55_25395</name>
</gene>
<dbReference type="Gene3D" id="3.30.1330.40">
    <property type="entry name" value="RutC-like"/>
    <property type="match status" value="1"/>
</dbReference>
<evidence type="ECO:0008006" key="5">
    <source>
        <dbReference type="Google" id="ProtNLM"/>
    </source>
</evidence>
<dbReference type="SUPFAM" id="SSF55298">
    <property type="entry name" value="YjgF-like"/>
    <property type="match status" value="1"/>
</dbReference>
<evidence type="ECO:0000313" key="4">
    <source>
        <dbReference type="Proteomes" id="UP000241167"/>
    </source>
</evidence>
<protein>
    <recommendedName>
        <fullName evidence="5">RidA family protein</fullName>
    </recommendedName>
</protein>
<dbReference type="InterPro" id="IPR006175">
    <property type="entry name" value="YjgF/YER057c/UK114"/>
</dbReference>
<comment type="caution">
    <text evidence="3">The sequence shown here is derived from an EMBL/GenBank/DDBJ whole genome shotgun (WGS) entry which is preliminary data.</text>
</comment>
<reference evidence="3 4" key="1">
    <citation type="submission" date="2018-03" db="EMBL/GenBank/DDBJ databases">
        <title>The draft genome of Sphingosinicella sp. GL-C-18.</title>
        <authorList>
            <person name="Liu L."/>
            <person name="Li L."/>
            <person name="Liang L."/>
            <person name="Zhang X."/>
            <person name="Wang T."/>
        </authorList>
    </citation>
    <scope>NUCLEOTIDE SEQUENCE [LARGE SCALE GENOMIC DNA]</scope>
    <source>
        <strain evidence="3 4">GL-C-18</strain>
    </source>
</reference>
<dbReference type="PANTHER" id="PTHR11803:SF58">
    <property type="entry name" value="PROTEIN HMF1-RELATED"/>
    <property type="match status" value="1"/>
</dbReference>
<name>A0A2P7QFG7_9SPHN</name>
<dbReference type="RefSeq" id="WP_106515856.1">
    <property type="nucleotide sequence ID" value="NZ_PXYI01000012.1"/>
</dbReference>
<dbReference type="Proteomes" id="UP000241167">
    <property type="component" value="Unassembled WGS sequence"/>
</dbReference>
<feature type="chain" id="PRO_5015108820" description="RidA family protein" evidence="2">
    <location>
        <begin position="23"/>
        <end position="160"/>
    </location>
</feature>
<dbReference type="PANTHER" id="PTHR11803">
    <property type="entry name" value="2-IMINOBUTANOATE/2-IMINOPROPANOATE DEAMINASE RIDA"/>
    <property type="match status" value="1"/>
</dbReference>
<accession>A0A2P7QFG7</accession>
<sequence length="160" mass="16742">MRRALALTLSAAATLCPLGAAAGAQTRGPDTVLMSDNPGVRAVQDKWGFSDAVIAGDTLYLSGVVAGTRPGEEGFEPAYERVYAQIADTLKRAGAGWDDVVDMTSFHTDVEGQIEALAAVHKRHARAPYPAWTAIGVSKLLGGGITEIKIIARRPAAAAR</sequence>
<feature type="signal peptide" evidence="2">
    <location>
        <begin position="1"/>
        <end position="22"/>
    </location>
</feature>
<keyword evidence="2" id="KW-0732">Signal</keyword>
<organism evidence="3 4">
    <name type="scientific">Allosphingosinicella deserti</name>
    <dbReference type="NCBI Taxonomy" id="2116704"/>
    <lineage>
        <taxon>Bacteria</taxon>
        <taxon>Pseudomonadati</taxon>
        <taxon>Pseudomonadota</taxon>
        <taxon>Alphaproteobacteria</taxon>
        <taxon>Sphingomonadales</taxon>
        <taxon>Sphingomonadaceae</taxon>
        <taxon>Allosphingosinicella</taxon>
    </lineage>
</organism>
<dbReference type="OrthoDB" id="9809792at2"/>
<dbReference type="InterPro" id="IPR035959">
    <property type="entry name" value="RutC-like_sf"/>
</dbReference>
<dbReference type="AlphaFoldDB" id="A0A2P7QFG7"/>
<dbReference type="GO" id="GO:0019239">
    <property type="term" value="F:deaminase activity"/>
    <property type="evidence" value="ECO:0007669"/>
    <property type="project" value="TreeGrafter"/>
</dbReference>
<evidence type="ECO:0000256" key="2">
    <source>
        <dbReference type="SAM" id="SignalP"/>
    </source>
</evidence>
<comment type="similarity">
    <text evidence="1">Belongs to the RutC family.</text>
</comment>